<evidence type="ECO:0000256" key="1">
    <source>
        <dbReference type="ARBA" id="ARBA00006484"/>
    </source>
</evidence>
<dbReference type="AlphaFoldDB" id="A0A165CW27"/>
<dbReference type="OrthoDB" id="1274115at2759"/>
<dbReference type="PROSITE" id="PS00061">
    <property type="entry name" value="ADH_SHORT"/>
    <property type="match status" value="1"/>
</dbReference>
<keyword evidence="3" id="KW-0560">Oxidoreductase</keyword>
<comment type="similarity">
    <text evidence="1 4">Belongs to the short-chain dehydrogenases/reductases (SDR) family.</text>
</comment>
<dbReference type="PANTHER" id="PTHR43976:SF16">
    <property type="entry name" value="SHORT-CHAIN DEHYDROGENASE_REDUCTASE FAMILY PROTEIN"/>
    <property type="match status" value="1"/>
</dbReference>
<dbReference type="InterPro" id="IPR002347">
    <property type="entry name" value="SDR_fam"/>
</dbReference>
<evidence type="ECO:0000313" key="6">
    <source>
        <dbReference type="Proteomes" id="UP000076842"/>
    </source>
</evidence>
<dbReference type="PANTHER" id="PTHR43976">
    <property type="entry name" value="SHORT CHAIN DEHYDROGENASE"/>
    <property type="match status" value="1"/>
</dbReference>
<evidence type="ECO:0000313" key="5">
    <source>
        <dbReference type="EMBL" id="KZT51509.1"/>
    </source>
</evidence>
<dbReference type="FunCoup" id="A0A165CW27">
    <property type="interactions" value="315"/>
</dbReference>
<keyword evidence="6" id="KW-1185">Reference proteome</keyword>
<dbReference type="PRINTS" id="PR00080">
    <property type="entry name" value="SDRFAMILY"/>
</dbReference>
<name>A0A165CW27_9BASI</name>
<dbReference type="InterPro" id="IPR051911">
    <property type="entry name" value="SDR_oxidoreductase"/>
</dbReference>
<sequence>MAPKVWLITGASSGFGRIMTELVLENGDICIATSIDPPALADLVPKYTEGRLLILEMDVTKFQDVVLAFKTAEQAYGYVDVVFNNAGVAIAGDVEVTPEDKARKLFDINFWGSANVTKETIRFFREVNGPERGGKLLQMTSMLGIGGWGSLGYYTASKHAVEGLTKSLAEELKPEWNIQIMLIEPGFMRTAMLTGVERFDPLPAYAAGVGAKTAQEQQARYMTGDPQRAMESVHHVAQMDKLPIHLPIGPGAIKLFKYTIDELTKAVEDCQSVAK</sequence>
<reference evidence="5 6" key="1">
    <citation type="journal article" date="2016" name="Mol. Biol. Evol.">
        <title>Comparative Genomics of Early-Diverging Mushroom-Forming Fungi Provides Insights into the Origins of Lignocellulose Decay Capabilities.</title>
        <authorList>
            <person name="Nagy L.G."/>
            <person name="Riley R."/>
            <person name="Tritt A."/>
            <person name="Adam C."/>
            <person name="Daum C."/>
            <person name="Floudas D."/>
            <person name="Sun H."/>
            <person name="Yadav J.S."/>
            <person name="Pangilinan J."/>
            <person name="Larsson K.H."/>
            <person name="Matsuura K."/>
            <person name="Barry K."/>
            <person name="Labutti K."/>
            <person name="Kuo R."/>
            <person name="Ohm R.A."/>
            <person name="Bhattacharya S.S."/>
            <person name="Shirouzu T."/>
            <person name="Yoshinaga Y."/>
            <person name="Martin F.M."/>
            <person name="Grigoriev I.V."/>
            <person name="Hibbett D.S."/>
        </authorList>
    </citation>
    <scope>NUCLEOTIDE SEQUENCE [LARGE SCALE GENOMIC DNA]</scope>
    <source>
        <strain evidence="5 6">HHB12733</strain>
    </source>
</reference>
<dbReference type="Gene3D" id="3.40.50.720">
    <property type="entry name" value="NAD(P)-binding Rossmann-like Domain"/>
    <property type="match status" value="1"/>
</dbReference>
<dbReference type="SUPFAM" id="SSF51735">
    <property type="entry name" value="NAD(P)-binding Rossmann-fold domains"/>
    <property type="match status" value="1"/>
</dbReference>
<protein>
    <submittedName>
        <fullName evidence="5">NAD(P)-binding protein</fullName>
    </submittedName>
</protein>
<evidence type="ECO:0000256" key="2">
    <source>
        <dbReference type="ARBA" id="ARBA00022857"/>
    </source>
</evidence>
<dbReference type="EMBL" id="KV424104">
    <property type="protein sequence ID" value="KZT51509.1"/>
    <property type="molecule type" value="Genomic_DNA"/>
</dbReference>
<dbReference type="STRING" id="1353952.A0A165CW27"/>
<organism evidence="5 6">
    <name type="scientific">Calocera cornea HHB12733</name>
    <dbReference type="NCBI Taxonomy" id="1353952"/>
    <lineage>
        <taxon>Eukaryota</taxon>
        <taxon>Fungi</taxon>
        <taxon>Dikarya</taxon>
        <taxon>Basidiomycota</taxon>
        <taxon>Agaricomycotina</taxon>
        <taxon>Dacrymycetes</taxon>
        <taxon>Dacrymycetales</taxon>
        <taxon>Dacrymycetaceae</taxon>
        <taxon>Calocera</taxon>
    </lineage>
</organism>
<dbReference type="InterPro" id="IPR036291">
    <property type="entry name" value="NAD(P)-bd_dom_sf"/>
</dbReference>
<dbReference type="GO" id="GO:0016491">
    <property type="term" value="F:oxidoreductase activity"/>
    <property type="evidence" value="ECO:0007669"/>
    <property type="project" value="UniProtKB-KW"/>
</dbReference>
<gene>
    <name evidence="5" type="ORF">CALCODRAFT_460368</name>
</gene>
<dbReference type="InterPro" id="IPR020904">
    <property type="entry name" value="Sc_DH/Rdtase_CS"/>
</dbReference>
<dbReference type="Proteomes" id="UP000076842">
    <property type="component" value="Unassembled WGS sequence"/>
</dbReference>
<accession>A0A165CW27</accession>
<keyword evidence="2" id="KW-0521">NADP</keyword>
<dbReference type="PRINTS" id="PR00081">
    <property type="entry name" value="GDHRDH"/>
</dbReference>
<evidence type="ECO:0000256" key="3">
    <source>
        <dbReference type="ARBA" id="ARBA00023002"/>
    </source>
</evidence>
<evidence type="ECO:0000256" key="4">
    <source>
        <dbReference type="RuleBase" id="RU000363"/>
    </source>
</evidence>
<proteinExistence type="inferred from homology"/>
<dbReference type="InParanoid" id="A0A165CW27"/>
<dbReference type="Pfam" id="PF00106">
    <property type="entry name" value="adh_short"/>
    <property type="match status" value="1"/>
</dbReference>